<keyword evidence="2" id="KW-1185">Reference proteome</keyword>
<reference evidence="1 2" key="1">
    <citation type="submission" date="2023-08" db="EMBL/GenBank/DDBJ databases">
        <title>A Necator americanus chromosomal reference genome.</title>
        <authorList>
            <person name="Ilik V."/>
            <person name="Petrzelkova K.J."/>
            <person name="Pardy F."/>
            <person name="Fuh T."/>
            <person name="Niatou-Singa F.S."/>
            <person name="Gouil Q."/>
            <person name="Baker L."/>
            <person name="Ritchie M.E."/>
            <person name="Jex A.R."/>
            <person name="Gazzola D."/>
            <person name="Li H."/>
            <person name="Toshio Fujiwara R."/>
            <person name="Zhan B."/>
            <person name="Aroian R.V."/>
            <person name="Pafco B."/>
            <person name="Schwarz E.M."/>
        </authorList>
    </citation>
    <scope>NUCLEOTIDE SEQUENCE [LARGE SCALE GENOMIC DNA]</scope>
    <source>
        <strain evidence="1 2">Aroian</strain>
        <tissue evidence="1">Whole animal</tissue>
    </source>
</reference>
<name>A0ABR1C2K1_NECAM</name>
<comment type="caution">
    <text evidence="1">The sequence shown here is derived from an EMBL/GenBank/DDBJ whole genome shotgun (WGS) entry which is preliminary data.</text>
</comment>
<protein>
    <submittedName>
        <fullName evidence="1">Uncharacterized protein</fullName>
    </submittedName>
</protein>
<dbReference type="EMBL" id="JAVFWL010000001">
    <property type="protein sequence ID" value="KAK6731892.1"/>
    <property type="molecule type" value="Genomic_DNA"/>
</dbReference>
<gene>
    <name evidence="1" type="primary">Necator_chrI.g4137</name>
    <name evidence="1" type="ORF">RB195_008008</name>
</gene>
<dbReference type="Proteomes" id="UP001303046">
    <property type="component" value="Unassembled WGS sequence"/>
</dbReference>
<accession>A0ABR1C2K1</accession>
<sequence length="338" mass="40796">MTLLFLRQLNLRKNKYDHGGDRWREKDPVIRRIRTCALRRGLRPERSALDHSARMTTLFWECLNLRRIKYDHGGDRWREKDPVIRRIRTCALRRGLRPERSALDHSARMTTLFWECLNLRRIKYDHGGDRWREKDPVIRRIRTCALRRGLRPERSALDHSARMTLLSLRQLNLRRIKYDHGGDRWREKDPVIRRIRTCALRRGLRPERSALDHSARMTLLFLRQLNLRWNKYDHGGDRWREKDPVIRRIRTCALRRGLRPERSALDHSARMTTLFCECLNLRRIKYDHGGDRWREKDPVIRRIRTCALRRGLRPERSALDHSARMTLLVLKAIEPQKD</sequence>
<evidence type="ECO:0000313" key="2">
    <source>
        <dbReference type="Proteomes" id="UP001303046"/>
    </source>
</evidence>
<evidence type="ECO:0000313" key="1">
    <source>
        <dbReference type="EMBL" id="KAK6731892.1"/>
    </source>
</evidence>
<organism evidence="1 2">
    <name type="scientific">Necator americanus</name>
    <name type="common">Human hookworm</name>
    <dbReference type="NCBI Taxonomy" id="51031"/>
    <lineage>
        <taxon>Eukaryota</taxon>
        <taxon>Metazoa</taxon>
        <taxon>Ecdysozoa</taxon>
        <taxon>Nematoda</taxon>
        <taxon>Chromadorea</taxon>
        <taxon>Rhabditida</taxon>
        <taxon>Rhabditina</taxon>
        <taxon>Rhabditomorpha</taxon>
        <taxon>Strongyloidea</taxon>
        <taxon>Ancylostomatidae</taxon>
        <taxon>Bunostominae</taxon>
        <taxon>Necator</taxon>
    </lineage>
</organism>
<proteinExistence type="predicted"/>